<sequence>METVLYSSEELKDDELILGVPDMIALGIFDACKCQFHVESCYKVNAVSLVEEKSDQDLLAVAKQLITDMTSHLEGVVRERLWGLLQKHSKCWLRPRTGRTRHSVEFEVDGKPVKHTLKPLRPELREELDKQIDDMLSMGVIQPSNSSWGARPVFVRKKTGEWRICIDYRALNKGMTLKAYPIPLLWEQLQVAAGHKYYVCLDCNHGFWNVPQGEYVKQEAKLLGFIVSEEGIKPDPKKVADLMRVEAPVAGMIDLLKKKTEFVWSEAREEEFQSIKKSVAECVLLAAPADIGEFVLTTDASDRAIAPC</sequence>
<dbReference type="VEuPathDB" id="CryptoDB:GNI_238910"/>
<reference evidence="1" key="1">
    <citation type="submission" date="2013-12" db="EMBL/GenBank/DDBJ databases">
        <authorList>
            <person name="Omoto C.K."/>
            <person name="Sibley D."/>
            <person name="Venepally P."/>
            <person name="Hadjithomas M."/>
            <person name="Karamycheva S."/>
            <person name="Brunk B."/>
            <person name="Roos D."/>
            <person name="Caler E."/>
            <person name="Lorenzi H."/>
        </authorList>
    </citation>
    <scope>NUCLEOTIDE SEQUENCE</scope>
</reference>
<protein>
    <submittedName>
        <fullName evidence="1">RNA-directed DNA polymerase</fullName>
    </submittedName>
</protein>
<dbReference type="InterPro" id="IPR043128">
    <property type="entry name" value="Rev_trsase/Diguanyl_cyclase"/>
</dbReference>
<name>A0A023AVQ0_GRENI</name>
<dbReference type="eggNOG" id="ENOG502S63J">
    <property type="taxonomic scope" value="Eukaryota"/>
</dbReference>
<comment type="caution">
    <text evidence="1">The sequence shown here is derived from an EMBL/GenBank/DDBJ whole genome shotgun (WGS) entry which is preliminary data.</text>
</comment>
<dbReference type="InterPro" id="IPR043502">
    <property type="entry name" value="DNA/RNA_pol_sf"/>
</dbReference>
<evidence type="ECO:0000313" key="2">
    <source>
        <dbReference type="Proteomes" id="UP000019763"/>
    </source>
</evidence>
<dbReference type="EMBL" id="AFNH02001922">
    <property type="protein sequence ID" value="EZG42667.1"/>
    <property type="molecule type" value="Genomic_DNA"/>
</dbReference>
<dbReference type="Gene3D" id="3.30.70.270">
    <property type="match status" value="1"/>
</dbReference>
<dbReference type="GeneID" id="22916822"/>
<dbReference type="InterPro" id="IPR050951">
    <property type="entry name" value="Retrovirus_Pol_polyprotein"/>
</dbReference>
<keyword evidence="1" id="KW-0695">RNA-directed DNA polymerase</keyword>
<gene>
    <name evidence="1" type="ORF">GNI_238910</name>
</gene>
<dbReference type="AlphaFoldDB" id="A0A023AVQ0"/>
<accession>A0A023AVQ0</accession>
<dbReference type="GO" id="GO:0003964">
    <property type="term" value="F:RNA-directed DNA polymerase activity"/>
    <property type="evidence" value="ECO:0007669"/>
    <property type="project" value="UniProtKB-KW"/>
</dbReference>
<proteinExistence type="predicted"/>
<dbReference type="OrthoDB" id="2431547at2759"/>
<dbReference type="Proteomes" id="UP000019763">
    <property type="component" value="Unassembled WGS sequence"/>
</dbReference>
<dbReference type="SUPFAM" id="SSF56672">
    <property type="entry name" value="DNA/RNA polymerases"/>
    <property type="match status" value="1"/>
</dbReference>
<organism evidence="1 2">
    <name type="scientific">Gregarina niphandrodes</name>
    <name type="common">Septate eugregarine</name>
    <dbReference type="NCBI Taxonomy" id="110365"/>
    <lineage>
        <taxon>Eukaryota</taxon>
        <taxon>Sar</taxon>
        <taxon>Alveolata</taxon>
        <taxon>Apicomplexa</taxon>
        <taxon>Conoidasida</taxon>
        <taxon>Gregarinasina</taxon>
        <taxon>Eugregarinorida</taxon>
        <taxon>Gregarinidae</taxon>
        <taxon>Gregarina</taxon>
    </lineage>
</organism>
<keyword evidence="2" id="KW-1185">Reference proteome</keyword>
<dbReference type="PANTHER" id="PTHR37984">
    <property type="entry name" value="PROTEIN CBG26694"/>
    <property type="match status" value="1"/>
</dbReference>
<keyword evidence="1" id="KW-0808">Transferase</keyword>
<dbReference type="RefSeq" id="XP_011134787.1">
    <property type="nucleotide sequence ID" value="XM_011136485.1"/>
</dbReference>
<dbReference type="PANTHER" id="PTHR37984:SF5">
    <property type="entry name" value="PROTEIN NYNRIN-LIKE"/>
    <property type="match status" value="1"/>
</dbReference>
<keyword evidence="1" id="KW-0548">Nucleotidyltransferase</keyword>
<dbReference type="Gene3D" id="3.10.10.10">
    <property type="entry name" value="HIV Type 1 Reverse Transcriptase, subunit A, domain 1"/>
    <property type="match status" value="1"/>
</dbReference>
<evidence type="ECO:0000313" key="1">
    <source>
        <dbReference type="EMBL" id="EZG42667.1"/>
    </source>
</evidence>